<name>A0AA36M0K7_CYLNA</name>
<comment type="caution">
    <text evidence="2">The sequence shown here is derived from an EMBL/GenBank/DDBJ whole genome shotgun (WGS) entry which is preliminary data.</text>
</comment>
<dbReference type="EMBL" id="CATQJL010000112">
    <property type="protein sequence ID" value="CAJ0594755.1"/>
    <property type="molecule type" value="Genomic_DNA"/>
</dbReference>
<gene>
    <name evidence="2" type="ORF">CYNAS_LOCUS6738</name>
</gene>
<organism evidence="2 3">
    <name type="scientific">Cylicocyclus nassatus</name>
    <name type="common">Nematode worm</name>
    <dbReference type="NCBI Taxonomy" id="53992"/>
    <lineage>
        <taxon>Eukaryota</taxon>
        <taxon>Metazoa</taxon>
        <taxon>Ecdysozoa</taxon>
        <taxon>Nematoda</taxon>
        <taxon>Chromadorea</taxon>
        <taxon>Rhabditida</taxon>
        <taxon>Rhabditina</taxon>
        <taxon>Rhabditomorpha</taxon>
        <taxon>Strongyloidea</taxon>
        <taxon>Strongylidae</taxon>
        <taxon>Cylicocyclus</taxon>
    </lineage>
</organism>
<feature type="transmembrane region" description="Helical" evidence="1">
    <location>
        <begin position="23"/>
        <end position="42"/>
    </location>
</feature>
<sequence length="100" mass="10997">MVAPGLDEYAALSVIAFYLTYKLYSFVTALGLFITVAALAVMGRKSDIDMLSCLRKDLLEKTGSSCPSPNILTGNAFEYEKGLHVLDERFIAAYGKTYGW</sequence>
<reference evidence="2" key="1">
    <citation type="submission" date="2023-07" db="EMBL/GenBank/DDBJ databases">
        <authorList>
            <consortium name="CYATHOMIX"/>
        </authorList>
    </citation>
    <scope>NUCLEOTIDE SEQUENCE</scope>
    <source>
        <strain evidence="2">N/A</strain>
    </source>
</reference>
<evidence type="ECO:0000256" key="1">
    <source>
        <dbReference type="SAM" id="Phobius"/>
    </source>
</evidence>
<evidence type="ECO:0000313" key="2">
    <source>
        <dbReference type="EMBL" id="CAJ0594755.1"/>
    </source>
</evidence>
<keyword evidence="1" id="KW-0472">Membrane</keyword>
<accession>A0AA36M0K7</accession>
<keyword evidence="1" id="KW-1133">Transmembrane helix</keyword>
<keyword evidence="1" id="KW-0812">Transmembrane</keyword>
<protein>
    <submittedName>
        <fullName evidence="2">Uncharacterized protein</fullName>
    </submittedName>
</protein>
<dbReference type="Proteomes" id="UP001176961">
    <property type="component" value="Unassembled WGS sequence"/>
</dbReference>
<dbReference type="AlphaFoldDB" id="A0AA36M0K7"/>
<proteinExistence type="predicted"/>
<evidence type="ECO:0000313" key="3">
    <source>
        <dbReference type="Proteomes" id="UP001176961"/>
    </source>
</evidence>
<keyword evidence="3" id="KW-1185">Reference proteome</keyword>